<evidence type="ECO:0000313" key="2">
    <source>
        <dbReference type="EMBL" id="KPX03133.1"/>
    </source>
</evidence>
<dbReference type="PROSITE" id="PS51257">
    <property type="entry name" value="PROKAR_LIPOPROTEIN"/>
    <property type="match status" value="1"/>
</dbReference>
<protein>
    <submittedName>
        <fullName evidence="2">3-hydroxyisobutyrate dehydrogenase</fullName>
    </submittedName>
</protein>
<proteinExistence type="predicted"/>
<keyword evidence="1" id="KW-0812">Transmembrane</keyword>
<gene>
    <name evidence="2" type="ORF">ALO75_200076</name>
</gene>
<accession>A0A0P9PSE9</accession>
<keyword evidence="3" id="KW-1185">Reference proteome</keyword>
<feature type="transmembrane region" description="Helical" evidence="1">
    <location>
        <begin position="60"/>
        <end position="81"/>
    </location>
</feature>
<dbReference type="EMBL" id="LJQC01000331">
    <property type="protein sequence ID" value="KPX03133.1"/>
    <property type="molecule type" value="Genomic_DNA"/>
</dbReference>
<dbReference type="Proteomes" id="UP000051335">
    <property type="component" value="Unassembled WGS sequence"/>
</dbReference>
<dbReference type="AlphaFoldDB" id="A0A0P9PSE9"/>
<evidence type="ECO:0000313" key="3">
    <source>
        <dbReference type="Proteomes" id="UP000051335"/>
    </source>
</evidence>
<sequence length="98" mass="11144">MRSGHDPKFIGRSQADKTTEVFQVVLVSTSCSRVVQVGKPLDRGRNLGQRLKFDRREPTLIIRMVFRQFLHIVLIIGYPAIVLKAFGHKIIAISVLRC</sequence>
<reference evidence="2 3" key="1">
    <citation type="submission" date="2015-09" db="EMBL/GenBank/DDBJ databases">
        <title>Genome announcement of multiple Pseudomonas syringae strains.</title>
        <authorList>
            <person name="Thakur S."/>
            <person name="Wang P.W."/>
            <person name="Gong Y."/>
            <person name="Weir B.S."/>
            <person name="Guttman D.S."/>
        </authorList>
    </citation>
    <scope>NUCLEOTIDE SEQUENCE [LARGE SCALE GENOMIC DNA]</scope>
    <source>
        <strain evidence="2 3">ICMP17001</strain>
    </source>
</reference>
<keyword evidence="1" id="KW-0472">Membrane</keyword>
<keyword evidence="1" id="KW-1133">Transmembrane helix</keyword>
<name>A0A0P9PSE9_9PSED</name>
<evidence type="ECO:0000256" key="1">
    <source>
        <dbReference type="SAM" id="Phobius"/>
    </source>
</evidence>
<organism evidence="2 3">
    <name type="scientific">Pseudomonas syringae pv. coryli</name>
    <dbReference type="NCBI Taxonomy" id="317659"/>
    <lineage>
        <taxon>Bacteria</taxon>
        <taxon>Pseudomonadati</taxon>
        <taxon>Pseudomonadota</taxon>
        <taxon>Gammaproteobacteria</taxon>
        <taxon>Pseudomonadales</taxon>
        <taxon>Pseudomonadaceae</taxon>
        <taxon>Pseudomonas</taxon>
    </lineage>
</organism>
<comment type="caution">
    <text evidence="2">The sequence shown here is derived from an EMBL/GenBank/DDBJ whole genome shotgun (WGS) entry which is preliminary data.</text>
</comment>